<feature type="transmembrane region" description="Helical" evidence="8">
    <location>
        <begin position="244"/>
        <end position="265"/>
    </location>
</feature>
<evidence type="ECO:0000259" key="9">
    <source>
        <dbReference type="Pfam" id="PF00361"/>
    </source>
</evidence>
<evidence type="ECO:0000256" key="7">
    <source>
        <dbReference type="RuleBase" id="RU000320"/>
    </source>
</evidence>
<keyword evidence="5 8" id="KW-1133">Transmembrane helix</keyword>
<feature type="transmembrane region" description="Helical" evidence="8">
    <location>
        <begin position="311"/>
        <end position="329"/>
    </location>
</feature>
<feature type="transmembrane region" description="Helical" evidence="8">
    <location>
        <begin position="393"/>
        <end position="415"/>
    </location>
</feature>
<comment type="caution">
    <text evidence="10">The sequence shown here is derived from an EMBL/GenBank/DDBJ whole genome shotgun (WGS) entry which is preliminary data.</text>
</comment>
<evidence type="ECO:0000256" key="6">
    <source>
        <dbReference type="ARBA" id="ARBA00023136"/>
    </source>
</evidence>
<keyword evidence="3" id="KW-1003">Cell membrane</keyword>
<organism evidence="10 11">
    <name type="scientific">Alishewanella longhuensis</name>
    <dbReference type="NCBI Taxonomy" id="1091037"/>
    <lineage>
        <taxon>Bacteria</taxon>
        <taxon>Pseudomonadati</taxon>
        <taxon>Pseudomonadota</taxon>
        <taxon>Gammaproteobacteria</taxon>
        <taxon>Alteromonadales</taxon>
        <taxon>Alteromonadaceae</taxon>
        <taxon>Alishewanella</taxon>
    </lineage>
</organism>
<feature type="transmembrane region" description="Helical" evidence="8">
    <location>
        <begin position="435"/>
        <end position="458"/>
    </location>
</feature>
<proteinExistence type="inferred from homology"/>
<name>A0ABQ3KZE5_9ALTE</name>
<comment type="similarity">
    <text evidence="2">Belongs to the CPA3 antiporters (TC 2.A.63) subunit D family.</text>
</comment>
<evidence type="ECO:0000256" key="5">
    <source>
        <dbReference type="ARBA" id="ARBA00022989"/>
    </source>
</evidence>
<evidence type="ECO:0000256" key="2">
    <source>
        <dbReference type="ARBA" id="ARBA00005346"/>
    </source>
</evidence>
<sequence>MNPLLAELLVLPILLPLLTGALLVLINERHHKLKFVINQVSCLLLLALACWLLWLTDGPATGENILVFLAANWSAPFGIVLIGDRLSTLFMLLAALLANCALIFSYSRWARLGVHFHTLFQLLLMGINGALLTGDLFNLFVFFEVMLAASYGLLLHGYNITRIRAGMQYIVVNLLASVFFLLGIALVYAAAGSLNFADLAAKIPMLDDSARLLLHTAAAMLAVAFLTKSAMWPLGFWLPTTYSAASPPVTAMLVLLTKIGVYIILRLNYLWFGDNAGASAHFGNPMLLLGGLLTLAFGAVGLLASQDSGRIASYSAVISSGTLLALIGYGEHLTLSAMLFYLISSTLAVAAFVLLTELIERIYTPADSVFALSMEFFAPEEEKHESAGVAIPAAMAFLGLTFAACALIISGLPPLSGFIAKFSILHQLLQSRNDMASWLFLLLLMLAGLTAIISLMRFGVRSFWTAQSSQSPRLKLSEAGPVSLLLVLCISMAVLAGPLHTLLERVADDLQQTERYIEQVLERKVISKEAL</sequence>
<dbReference type="EMBL" id="BNAO01000005">
    <property type="protein sequence ID" value="GHG71144.1"/>
    <property type="molecule type" value="Genomic_DNA"/>
</dbReference>
<dbReference type="NCBIfam" id="NF009309">
    <property type="entry name" value="PRK12666.1"/>
    <property type="match status" value="1"/>
</dbReference>
<dbReference type="Pfam" id="PF00361">
    <property type="entry name" value="Proton_antipo_M"/>
    <property type="match status" value="1"/>
</dbReference>
<feature type="transmembrane region" description="Helical" evidence="8">
    <location>
        <begin position="212"/>
        <end position="232"/>
    </location>
</feature>
<evidence type="ECO:0000256" key="3">
    <source>
        <dbReference type="ARBA" id="ARBA00022475"/>
    </source>
</evidence>
<reference evidence="11" key="1">
    <citation type="journal article" date="2019" name="Int. J. Syst. Evol. Microbiol.">
        <title>The Global Catalogue of Microorganisms (GCM) 10K type strain sequencing project: providing services to taxonomists for standard genome sequencing and annotation.</title>
        <authorList>
            <consortium name="The Broad Institute Genomics Platform"/>
            <consortium name="The Broad Institute Genome Sequencing Center for Infectious Disease"/>
            <person name="Wu L."/>
            <person name="Ma J."/>
        </authorList>
    </citation>
    <scope>NUCLEOTIDE SEQUENCE [LARGE SCALE GENOMIC DNA]</scope>
    <source>
        <strain evidence="11">CGMCC 1.7003</strain>
    </source>
</reference>
<accession>A0ABQ3KZE5</accession>
<feature type="transmembrane region" description="Helical" evidence="8">
    <location>
        <begin position="285"/>
        <end position="304"/>
    </location>
</feature>
<feature type="transmembrane region" description="Helical" evidence="8">
    <location>
        <begin position="139"/>
        <end position="158"/>
    </location>
</feature>
<evidence type="ECO:0000256" key="1">
    <source>
        <dbReference type="ARBA" id="ARBA00004651"/>
    </source>
</evidence>
<dbReference type="PANTHER" id="PTHR42703:SF1">
    <property type="entry name" value="NA(+)_H(+) ANTIPORTER SUBUNIT D1"/>
    <property type="match status" value="1"/>
</dbReference>
<dbReference type="Proteomes" id="UP000659697">
    <property type="component" value="Unassembled WGS sequence"/>
</dbReference>
<evidence type="ECO:0000313" key="11">
    <source>
        <dbReference type="Proteomes" id="UP000659697"/>
    </source>
</evidence>
<keyword evidence="6 8" id="KW-0472">Membrane</keyword>
<dbReference type="InterPro" id="IPR050586">
    <property type="entry name" value="CPA3_Na-H_Antiporter_D"/>
</dbReference>
<feature type="transmembrane region" description="Helical" evidence="8">
    <location>
        <begin position="36"/>
        <end position="54"/>
    </location>
</feature>
<dbReference type="InterPro" id="IPR001750">
    <property type="entry name" value="ND/Mrp_TM"/>
</dbReference>
<feature type="transmembrane region" description="Helical" evidence="8">
    <location>
        <begin position="170"/>
        <end position="192"/>
    </location>
</feature>
<dbReference type="RefSeq" id="WP_189433082.1">
    <property type="nucleotide sequence ID" value="NZ_BNAO01000005.1"/>
</dbReference>
<keyword evidence="4 7" id="KW-0812">Transmembrane</keyword>
<comment type="subcellular location">
    <subcellularLocation>
        <location evidence="1">Cell membrane</location>
        <topology evidence="1">Multi-pass membrane protein</topology>
    </subcellularLocation>
    <subcellularLocation>
        <location evidence="7">Membrane</location>
        <topology evidence="7">Multi-pass membrane protein</topology>
    </subcellularLocation>
</comment>
<evidence type="ECO:0000313" key="10">
    <source>
        <dbReference type="EMBL" id="GHG71144.1"/>
    </source>
</evidence>
<evidence type="ECO:0000256" key="8">
    <source>
        <dbReference type="SAM" id="Phobius"/>
    </source>
</evidence>
<evidence type="ECO:0000256" key="4">
    <source>
        <dbReference type="ARBA" id="ARBA00022692"/>
    </source>
</evidence>
<protein>
    <submittedName>
        <fullName evidence="10">Monovalent cation/H+ antiporter subunit D</fullName>
    </submittedName>
</protein>
<feature type="domain" description="NADH:quinone oxidoreductase/Mrp antiporter transmembrane" evidence="9">
    <location>
        <begin position="134"/>
        <end position="440"/>
    </location>
</feature>
<keyword evidence="11" id="KW-1185">Reference proteome</keyword>
<feature type="transmembrane region" description="Helical" evidence="8">
    <location>
        <begin position="66"/>
        <end position="83"/>
    </location>
</feature>
<gene>
    <name evidence="10" type="ORF">GCM10010919_22190</name>
</gene>
<feature type="transmembrane region" description="Helical" evidence="8">
    <location>
        <begin position="479"/>
        <end position="499"/>
    </location>
</feature>
<feature type="transmembrane region" description="Helical" evidence="8">
    <location>
        <begin position="335"/>
        <end position="355"/>
    </location>
</feature>
<feature type="transmembrane region" description="Helical" evidence="8">
    <location>
        <begin position="89"/>
        <end position="107"/>
    </location>
</feature>
<dbReference type="PANTHER" id="PTHR42703">
    <property type="entry name" value="NADH DEHYDROGENASE"/>
    <property type="match status" value="1"/>
</dbReference>